<dbReference type="Gene3D" id="3.40.50.150">
    <property type="entry name" value="Vaccinia Virus protein VP39"/>
    <property type="match status" value="1"/>
</dbReference>
<dbReference type="Pfam" id="PF13649">
    <property type="entry name" value="Methyltransf_25"/>
    <property type="match status" value="1"/>
</dbReference>
<dbReference type="PANTHER" id="PTHR43591">
    <property type="entry name" value="METHYLTRANSFERASE"/>
    <property type="match status" value="1"/>
</dbReference>
<evidence type="ECO:0000313" key="3">
    <source>
        <dbReference type="Proteomes" id="UP000006250"/>
    </source>
</evidence>
<reference evidence="2 3" key="1">
    <citation type="submission" date="2010-08" db="EMBL/GenBank/DDBJ databases">
        <title>The draft genome of Desulfovibrio fructosovorans JJ.</title>
        <authorList>
            <consortium name="US DOE Joint Genome Institute (JGI-PGF)"/>
            <person name="Lucas S."/>
            <person name="Copeland A."/>
            <person name="Lapidus A."/>
            <person name="Cheng J.-F."/>
            <person name="Bruce D."/>
            <person name="Goodwin L."/>
            <person name="Pitluck S."/>
            <person name="Land M.L."/>
            <person name="Hauser L."/>
            <person name="Chang Y.-J."/>
            <person name="Jeffries C."/>
            <person name="Wall J.D."/>
            <person name="Stahl D.A."/>
            <person name="Arkin A.P."/>
            <person name="Dehal P."/>
            <person name="Stolyar S.M."/>
            <person name="Hazen T.C."/>
            <person name="Woyke T.J."/>
        </authorList>
    </citation>
    <scope>NUCLEOTIDE SEQUENCE [LARGE SCALE GENOMIC DNA]</scope>
    <source>
        <strain evidence="2 3">JJ</strain>
    </source>
</reference>
<proteinExistence type="predicted"/>
<sequence>MRDEQTLFALFETETPPRRVEPDIFSVYATDDAGNAYDRPGALSFYDQVACNRFYNRLVWGYWPSAVERLCRGALDAASGWVLDAGCGSLAFTAKAYAACRDRPVICLDQSLTLLRLAKRRLVRLAGRMPDNIALVHADALALPFGPHRFATVVACNLLHAVPDAARLVRELTRVAEPGGNMACTTLIRAGRLADRYLEMWGRAGEVVPRSRREVLDLFKVEGSEASLAARQKGNMLFLESAARTS</sequence>
<dbReference type="CDD" id="cd02440">
    <property type="entry name" value="AdoMet_MTases"/>
    <property type="match status" value="1"/>
</dbReference>
<organism evidence="2 3">
    <name type="scientific">Solidesulfovibrio fructosivorans JJ]</name>
    <dbReference type="NCBI Taxonomy" id="596151"/>
    <lineage>
        <taxon>Bacteria</taxon>
        <taxon>Pseudomonadati</taxon>
        <taxon>Thermodesulfobacteriota</taxon>
        <taxon>Desulfovibrionia</taxon>
        <taxon>Desulfovibrionales</taxon>
        <taxon>Desulfovibrionaceae</taxon>
        <taxon>Solidesulfovibrio</taxon>
    </lineage>
</organism>
<dbReference type="EMBL" id="AECZ01000009">
    <property type="protein sequence ID" value="EFL51618.1"/>
    <property type="molecule type" value="Genomic_DNA"/>
</dbReference>
<feature type="domain" description="Methyltransferase" evidence="1">
    <location>
        <begin position="82"/>
        <end position="180"/>
    </location>
</feature>
<dbReference type="GO" id="GO:0032259">
    <property type="term" value="P:methylation"/>
    <property type="evidence" value="ECO:0007669"/>
    <property type="project" value="UniProtKB-KW"/>
</dbReference>
<dbReference type="InterPro" id="IPR029063">
    <property type="entry name" value="SAM-dependent_MTases_sf"/>
</dbReference>
<protein>
    <submittedName>
        <fullName evidence="2">Methyltransferase type 11</fullName>
    </submittedName>
</protein>
<dbReference type="PANTHER" id="PTHR43591:SF99">
    <property type="entry name" value="OS06G0646000 PROTEIN"/>
    <property type="match status" value="1"/>
</dbReference>
<keyword evidence="2" id="KW-0808">Transferase</keyword>
<dbReference type="STRING" id="596151.DesfrDRAFT_1779"/>
<name>E1JVY0_SOLFR</name>
<dbReference type="RefSeq" id="WP_005993071.1">
    <property type="nucleotide sequence ID" value="NZ_AECZ01000009.1"/>
</dbReference>
<evidence type="ECO:0000313" key="2">
    <source>
        <dbReference type="EMBL" id="EFL51618.1"/>
    </source>
</evidence>
<evidence type="ECO:0000259" key="1">
    <source>
        <dbReference type="Pfam" id="PF13649"/>
    </source>
</evidence>
<dbReference type="SUPFAM" id="SSF53335">
    <property type="entry name" value="S-adenosyl-L-methionine-dependent methyltransferases"/>
    <property type="match status" value="1"/>
</dbReference>
<keyword evidence="2" id="KW-0489">Methyltransferase</keyword>
<dbReference type="OrthoDB" id="9772751at2"/>
<gene>
    <name evidence="2" type="ORF">DesfrDRAFT_1779</name>
</gene>
<dbReference type="Proteomes" id="UP000006250">
    <property type="component" value="Unassembled WGS sequence"/>
</dbReference>
<dbReference type="AlphaFoldDB" id="E1JVY0"/>
<dbReference type="InterPro" id="IPR041698">
    <property type="entry name" value="Methyltransf_25"/>
</dbReference>
<keyword evidence="3" id="KW-1185">Reference proteome</keyword>
<accession>E1JVY0</accession>
<dbReference type="GO" id="GO:0008168">
    <property type="term" value="F:methyltransferase activity"/>
    <property type="evidence" value="ECO:0007669"/>
    <property type="project" value="UniProtKB-KW"/>
</dbReference>
<comment type="caution">
    <text evidence="2">The sequence shown here is derived from an EMBL/GenBank/DDBJ whole genome shotgun (WGS) entry which is preliminary data.</text>
</comment>
<dbReference type="eggNOG" id="COG2226">
    <property type="taxonomic scope" value="Bacteria"/>
</dbReference>